<organism evidence="8 9">
    <name type="scientific">Candidatus Onthomorpha intestinigallinarum</name>
    <dbReference type="NCBI Taxonomy" id="2840880"/>
    <lineage>
        <taxon>Bacteria</taxon>
        <taxon>Pseudomonadati</taxon>
        <taxon>Bacteroidota</taxon>
        <taxon>Bacteroidia</taxon>
        <taxon>Bacteroidales</taxon>
        <taxon>Candidatus Onthomorpha</taxon>
    </lineage>
</organism>
<evidence type="ECO:0000256" key="2">
    <source>
        <dbReference type="ARBA" id="ARBA00001997"/>
    </source>
</evidence>
<reference evidence="8" key="2">
    <citation type="submission" date="2021-04" db="EMBL/GenBank/DDBJ databases">
        <authorList>
            <person name="Gilroy R."/>
        </authorList>
    </citation>
    <scope>NUCLEOTIDE SEQUENCE</scope>
    <source>
        <strain evidence="8">Gambia16-930</strain>
    </source>
</reference>
<evidence type="ECO:0000256" key="1">
    <source>
        <dbReference type="ARBA" id="ARBA00001298"/>
    </source>
</evidence>
<feature type="active site" description="Proton acceptor" evidence="5">
    <location>
        <position position="61"/>
    </location>
</feature>
<dbReference type="CDD" id="cd00438">
    <property type="entry name" value="cupin_RmlC"/>
    <property type="match status" value="1"/>
</dbReference>
<dbReference type="EMBL" id="DXGG01000058">
    <property type="protein sequence ID" value="HIW86951.1"/>
    <property type="molecule type" value="Genomic_DNA"/>
</dbReference>
<comment type="function">
    <text evidence="2 7">Catalyzes the epimerization of the C3' and C5'positions of dTDP-6-deoxy-D-xylo-4-hexulose, forming dTDP-6-deoxy-L-lyxo-4-hexulose.</text>
</comment>
<dbReference type="SUPFAM" id="SSF51182">
    <property type="entry name" value="RmlC-like cupins"/>
    <property type="match status" value="1"/>
</dbReference>
<dbReference type="EC" id="5.1.3.13" evidence="3 7"/>
<dbReference type="InterPro" id="IPR011051">
    <property type="entry name" value="RmlC_Cupin_sf"/>
</dbReference>
<feature type="active site" description="Proton donor" evidence="5">
    <location>
        <position position="131"/>
    </location>
</feature>
<evidence type="ECO:0000256" key="4">
    <source>
        <dbReference type="ARBA" id="ARBA00019595"/>
    </source>
</evidence>
<evidence type="ECO:0000256" key="6">
    <source>
        <dbReference type="PIRSR" id="PIRSR600888-3"/>
    </source>
</evidence>
<dbReference type="Gene3D" id="2.60.120.10">
    <property type="entry name" value="Jelly Rolls"/>
    <property type="match status" value="1"/>
</dbReference>
<reference evidence="8" key="1">
    <citation type="journal article" date="2021" name="PeerJ">
        <title>Extensive microbial diversity within the chicken gut microbiome revealed by metagenomics and culture.</title>
        <authorList>
            <person name="Gilroy R."/>
            <person name="Ravi A."/>
            <person name="Getino M."/>
            <person name="Pursley I."/>
            <person name="Horton D.L."/>
            <person name="Alikhan N.F."/>
            <person name="Baker D."/>
            <person name="Gharbi K."/>
            <person name="Hall N."/>
            <person name="Watson M."/>
            <person name="Adriaenssens E.M."/>
            <person name="Foster-Nyarko E."/>
            <person name="Jarju S."/>
            <person name="Secka A."/>
            <person name="Antonio M."/>
            <person name="Oren A."/>
            <person name="Chaudhuri R.R."/>
            <person name="La Ragione R."/>
            <person name="Hildebrand F."/>
            <person name="Pallen M.J."/>
        </authorList>
    </citation>
    <scope>NUCLEOTIDE SEQUENCE</scope>
    <source>
        <strain evidence="8">Gambia16-930</strain>
    </source>
</reference>
<protein>
    <recommendedName>
        <fullName evidence="4 7">dTDP-4-dehydrorhamnose 3,5-epimerase</fullName>
        <ecNumber evidence="3 7">5.1.3.13</ecNumber>
    </recommendedName>
    <alternativeName>
        <fullName evidence="7">Thymidine diphospho-4-keto-rhamnose 3,5-epimerase</fullName>
    </alternativeName>
</protein>
<dbReference type="Proteomes" id="UP000824267">
    <property type="component" value="Unassembled WGS sequence"/>
</dbReference>
<dbReference type="AlphaFoldDB" id="A0A9D1RI19"/>
<dbReference type="GO" id="GO:0005829">
    <property type="term" value="C:cytosol"/>
    <property type="evidence" value="ECO:0007669"/>
    <property type="project" value="TreeGrafter"/>
</dbReference>
<comment type="similarity">
    <text evidence="7">Belongs to the dTDP-4-dehydrorhamnose 3,5-epimerase family.</text>
</comment>
<dbReference type="Pfam" id="PF00908">
    <property type="entry name" value="dTDP_sugar_isom"/>
    <property type="match status" value="1"/>
</dbReference>
<dbReference type="InterPro" id="IPR014710">
    <property type="entry name" value="RmlC-like_jellyroll"/>
</dbReference>
<evidence type="ECO:0000256" key="3">
    <source>
        <dbReference type="ARBA" id="ARBA00012098"/>
    </source>
</evidence>
<accession>A0A9D1RI19</accession>
<dbReference type="GO" id="GO:0000271">
    <property type="term" value="P:polysaccharide biosynthetic process"/>
    <property type="evidence" value="ECO:0007669"/>
    <property type="project" value="TreeGrafter"/>
</dbReference>
<evidence type="ECO:0000256" key="7">
    <source>
        <dbReference type="RuleBase" id="RU364069"/>
    </source>
</evidence>
<proteinExistence type="inferred from homology"/>
<gene>
    <name evidence="8" type="primary">rfbC</name>
    <name evidence="8" type="ORF">IAC47_01565</name>
</gene>
<dbReference type="GO" id="GO:0019305">
    <property type="term" value="P:dTDP-rhamnose biosynthetic process"/>
    <property type="evidence" value="ECO:0007669"/>
    <property type="project" value="UniProtKB-UniRule"/>
</dbReference>
<dbReference type="NCBIfam" id="TIGR01221">
    <property type="entry name" value="rmlC"/>
    <property type="match status" value="1"/>
</dbReference>
<evidence type="ECO:0000313" key="8">
    <source>
        <dbReference type="EMBL" id="HIW86951.1"/>
    </source>
</evidence>
<dbReference type="PANTHER" id="PTHR21047">
    <property type="entry name" value="DTDP-6-DEOXY-D-GLUCOSE-3,5 EPIMERASE"/>
    <property type="match status" value="1"/>
</dbReference>
<comment type="subunit">
    <text evidence="7">Homodimer.</text>
</comment>
<feature type="site" description="Participates in a stacking interaction with the thymidine ring of dTDP-4-oxo-6-deoxyglucose" evidence="6">
    <location>
        <position position="137"/>
    </location>
</feature>
<dbReference type="PANTHER" id="PTHR21047:SF2">
    <property type="entry name" value="THYMIDINE DIPHOSPHO-4-KETO-RHAMNOSE 3,5-EPIMERASE"/>
    <property type="match status" value="1"/>
</dbReference>
<dbReference type="GO" id="GO:0008830">
    <property type="term" value="F:dTDP-4-dehydrorhamnose 3,5-epimerase activity"/>
    <property type="evidence" value="ECO:0007669"/>
    <property type="project" value="UniProtKB-UniRule"/>
</dbReference>
<dbReference type="InterPro" id="IPR000888">
    <property type="entry name" value="RmlC-like"/>
</dbReference>
<evidence type="ECO:0000313" key="9">
    <source>
        <dbReference type="Proteomes" id="UP000824267"/>
    </source>
</evidence>
<keyword evidence="7 8" id="KW-0413">Isomerase</keyword>
<comment type="caution">
    <text evidence="8">The sequence shown here is derived from an EMBL/GenBank/DDBJ whole genome shotgun (WGS) entry which is preliminary data.</text>
</comment>
<name>A0A9D1RI19_9BACT</name>
<comment type="pathway">
    <text evidence="7">Carbohydrate biosynthesis; dTDP-L-rhamnose biosynthesis.</text>
</comment>
<evidence type="ECO:0000256" key="5">
    <source>
        <dbReference type="PIRSR" id="PIRSR600888-1"/>
    </source>
</evidence>
<sequence length="180" mass="20652">MEIRETKLSGLIILEPKVFGDERGSFMETYNRETFARLGLDMTFVQDNESVSAKGVLRGIHFQRPPFAQGKLVRVVSGRALDYAVDLRRNSPTYGQYACVELSGRNKRMMYLPEGFAHAFLSLEDDTVFNYKCTNFYNKQSEDGLLWSDKDLGIEWPVDNPILSEKDLRLGLFKDFVSPF</sequence>
<comment type="catalytic activity">
    <reaction evidence="1 7">
        <text>dTDP-4-dehydro-6-deoxy-alpha-D-glucose = dTDP-4-dehydro-beta-L-rhamnose</text>
        <dbReference type="Rhea" id="RHEA:16969"/>
        <dbReference type="ChEBI" id="CHEBI:57649"/>
        <dbReference type="ChEBI" id="CHEBI:62830"/>
        <dbReference type="EC" id="5.1.3.13"/>
    </reaction>
</comment>